<dbReference type="InterPro" id="IPR036388">
    <property type="entry name" value="WH-like_DNA-bd_sf"/>
</dbReference>
<protein>
    <submittedName>
        <fullName evidence="1">Uncharacterized protein</fullName>
    </submittedName>
</protein>
<name>A0A6J5P4Y8_9CAUD</name>
<dbReference type="Gene3D" id="1.10.10.10">
    <property type="entry name" value="Winged helix-like DNA-binding domain superfamily/Winged helix DNA-binding domain"/>
    <property type="match status" value="1"/>
</dbReference>
<accession>A0A6J5P4Y8</accession>
<gene>
    <name evidence="1" type="ORF">UFOVP847_11</name>
</gene>
<evidence type="ECO:0000313" key="1">
    <source>
        <dbReference type="EMBL" id="CAB4166112.1"/>
    </source>
</evidence>
<reference evidence="1" key="1">
    <citation type="submission" date="2020-04" db="EMBL/GenBank/DDBJ databases">
        <authorList>
            <person name="Chiriac C."/>
            <person name="Salcher M."/>
            <person name="Ghai R."/>
            <person name="Kavagutti S V."/>
        </authorList>
    </citation>
    <scope>NUCLEOTIDE SEQUENCE</scope>
</reference>
<proteinExistence type="predicted"/>
<organism evidence="1">
    <name type="scientific">uncultured Caudovirales phage</name>
    <dbReference type="NCBI Taxonomy" id="2100421"/>
    <lineage>
        <taxon>Viruses</taxon>
        <taxon>Duplodnaviria</taxon>
        <taxon>Heunggongvirae</taxon>
        <taxon>Uroviricota</taxon>
        <taxon>Caudoviricetes</taxon>
        <taxon>Peduoviridae</taxon>
        <taxon>Maltschvirus</taxon>
        <taxon>Maltschvirus maltsch</taxon>
    </lineage>
</organism>
<sequence>MKVTDRKEQVINWLRERRGQKVRQEDLATHCGITQQMISRVMRDLVLEKRVERVRSIGFQVVGVDG</sequence>
<dbReference type="EMBL" id="LR796789">
    <property type="protein sequence ID" value="CAB4166112.1"/>
    <property type="molecule type" value="Genomic_DNA"/>
</dbReference>